<dbReference type="RefSeq" id="WP_208915575.1">
    <property type="nucleotide sequence ID" value="NZ_LT840184.1"/>
</dbReference>
<feature type="transmembrane region" description="Helical" evidence="1">
    <location>
        <begin position="92"/>
        <end position="110"/>
    </location>
</feature>
<dbReference type="EMBL" id="LT840184">
    <property type="protein sequence ID" value="SMF90074.1"/>
    <property type="molecule type" value="Genomic_DNA"/>
</dbReference>
<protein>
    <submittedName>
        <fullName evidence="2">Regulatory protein YrvL</fullName>
    </submittedName>
</protein>
<feature type="transmembrane region" description="Helical" evidence="1">
    <location>
        <begin position="57"/>
        <end position="80"/>
    </location>
</feature>
<feature type="transmembrane region" description="Helical" evidence="1">
    <location>
        <begin position="122"/>
        <end position="140"/>
    </location>
</feature>
<dbReference type="InterPro" id="IPR025912">
    <property type="entry name" value="YrvL"/>
</dbReference>
<evidence type="ECO:0000313" key="2">
    <source>
        <dbReference type="EMBL" id="SMF90074.1"/>
    </source>
</evidence>
<reference evidence="2 3" key="1">
    <citation type="submission" date="2017-04" db="EMBL/GenBank/DDBJ databases">
        <authorList>
            <person name="Afonso C.L."/>
            <person name="Miller P.J."/>
            <person name="Scott M.A."/>
            <person name="Spackman E."/>
            <person name="Goraichik I."/>
            <person name="Dimitrov K.M."/>
            <person name="Suarez D.L."/>
            <person name="Swayne D.E."/>
        </authorList>
    </citation>
    <scope>NUCLEOTIDE SEQUENCE [LARGE SCALE GENOMIC DNA]</scope>
    <source>
        <strain evidence="2 3">N3/975</strain>
    </source>
</reference>
<proteinExistence type="predicted"/>
<feature type="transmembrane region" description="Helical" evidence="1">
    <location>
        <begin position="16"/>
        <end position="45"/>
    </location>
</feature>
<keyword evidence="1" id="KW-0812">Transmembrane</keyword>
<evidence type="ECO:0000313" key="3">
    <source>
        <dbReference type="Proteomes" id="UP000192940"/>
    </source>
</evidence>
<gene>
    <name evidence="2" type="ORF">SAMN05661091_4883</name>
</gene>
<keyword evidence="1" id="KW-1133">Transmembrane helix</keyword>
<keyword evidence="3" id="KW-1185">Reference proteome</keyword>
<accession>A0A1X7HQF2</accession>
<organism evidence="2 3">
    <name type="scientific">Paenibacillus uliginis N3/975</name>
    <dbReference type="NCBI Taxonomy" id="1313296"/>
    <lineage>
        <taxon>Bacteria</taxon>
        <taxon>Bacillati</taxon>
        <taxon>Bacillota</taxon>
        <taxon>Bacilli</taxon>
        <taxon>Bacillales</taxon>
        <taxon>Paenibacillaceae</taxon>
        <taxon>Paenibacillus</taxon>
    </lineage>
</organism>
<dbReference type="Pfam" id="PF14184">
    <property type="entry name" value="YrvL"/>
    <property type="match status" value="1"/>
</dbReference>
<keyword evidence="1" id="KW-0472">Membrane</keyword>
<dbReference type="AlphaFoldDB" id="A0A1X7HQF2"/>
<name>A0A1X7HQF2_9BACL</name>
<evidence type="ECO:0000256" key="1">
    <source>
        <dbReference type="SAM" id="Phobius"/>
    </source>
</evidence>
<dbReference type="Proteomes" id="UP000192940">
    <property type="component" value="Chromosome I"/>
</dbReference>
<sequence>MDNKKPFKEETLRTKFFVITTVTLLIIGAIAFVIAAFYFGILGLFSLLGVEYNSFWSLLWFVLSYFLLAIIGDSIIKLCVTIMRISEKWNHTQIKISFLIFSFLINWATISLLDELFNSIELKVLTEIILSLIIAILDLASETKAKK</sequence>